<evidence type="ECO:0000256" key="1">
    <source>
        <dbReference type="ARBA" id="ARBA00022679"/>
    </source>
</evidence>
<dbReference type="Proteomes" id="UP000076476">
    <property type="component" value="Unassembled WGS sequence"/>
</dbReference>
<evidence type="ECO:0000256" key="3">
    <source>
        <dbReference type="ARBA" id="ARBA00023315"/>
    </source>
</evidence>
<keyword evidence="2" id="KW-0749">Sporulation</keyword>
<evidence type="ECO:0000256" key="2">
    <source>
        <dbReference type="ARBA" id="ARBA00022969"/>
    </source>
</evidence>
<dbReference type="GO" id="GO:0030435">
    <property type="term" value="P:sporulation resulting in formation of a cellular spore"/>
    <property type="evidence" value="ECO:0007669"/>
    <property type="project" value="UniProtKB-KW"/>
</dbReference>
<dbReference type="Pfam" id="PF20085">
    <property type="entry name" value="TGL"/>
    <property type="match status" value="1"/>
</dbReference>
<dbReference type="InterPro" id="IPR020916">
    <property type="entry name" value="Gln_gamma-glutamylTfrase_bac"/>
</dbReference>
<organism evidence="4 5">
    <name type="scientific">Aeribacillus pallidus</name>
    <dbReference type="NCBI Taxonomy" id="33936"/>
    <lineage>
        <taxon>Bacteria</taxon>
        <taxon>Bacillati</taxon>
        <taxon>Bacillota</taxon>
        <taxon>Bacilli</taxon>
        <taxon>Bacillales</taxon>
        <taxon>Bacillaceae</taxon>
        <taxon>Aeribacillus</taxon>
    </lineage>
</organism>
<proteinExistence type="inferred from homology"/>
<sequence length="267" mass="31174">MIAIQNRPITANELKEFFSDAKDREIIDWMANSHKVYRYESLNELKFEILFRRKTIEASLDLLKSKAQFATFENSYCHDRFWQLSSKGAFLLKKDVTPAKGIEDIFINGNKYAFECATAIVIVFYKAALDSIGEKAFNYLFADLVLYDWHYDKDLGVRTTVTTDFVPGDCVYFNNPDFNPETPQWRGVNAIHLGNNLYYGHGIGIRDAKGVIETLNRYRKRQAVESAYLKDQVTRPNYKYLSTYQNYIRENKNKRISARIGQTFYTF</sequence>
<protein>
    <submittedName>
        <fullName evidence="4">Uncharacterized protein</fullName>
    </submittedName>
</protein>
<accession>A0A165YMB7</accession>
<evidence type="ECO:0000313" key="4">
    <source>
        <dbReference type="EMBL" id="KZN97238.1"/>
    </source>
</evidence>
<name>A0A161WZ32_9BACI</name>
<reference evidence="4 5" key="1">
    <citation type="submission" date="2016-04" db="EMBL/GenBank/DDBJ databases">
        <title>Draft genome sequence of Aeribacillus pallidus 8m3 from petroleum reservoir.</title>
        <authorList>
            <person name="Poltaraus A.B."/>
            <person name="Nazina T.N."/>
            <person name="Tourova T.P."/>
            <person name="Malakho S.M."/>
            <person name="Korshunova A.V."/>
            <person name="Sokolova D.S."/>
        </authorList>
    </citation>
    <scope>NUCLEOTIDE SEQUENCE [LARGE SCALE GENOMIC DNA]</scope>
    <source>
        <strain evidence="4 5">8m3</strain>
    </source>
</reference>
<accession>A0A161WZ32</accession>
<dbReference type="EMBL" id="LWBR01000012">
    <property type="protein sequence ID" value="KZN97238.1"/>
    <property type="molecule type" value="Genomic_DNA"/>
</dbReference>
<dbReference type="GO" id="GO:0003810">
    <property type="term" value="F:protein-glutamine gamma-glutamyltransferase activity"/>
    <property type="evidence" value="ECO:0007669"/>
    <property type="project" value="InterPro"/>
</dbReference>
<dbReference type="HAMAP" id="MF_00727">
    <property type="entry name" value="Tgl"/>
    <property type="match status" value="1"/>
</dbReference>
<gene>
    <name evidence="4" type="ORF">AZI98_04175</name>
</gene>
<dbReference type="AlphaFoldDB" id="A0A161WZ32"/>
<evidence type="ECO:0000313" key="5">
    <source>
        <dbReference type="Proteomes" id="UP000076476"/>
    </source>
</evidence>
<keyword evidence="1" id="KW-0808">Transferase</keyword>
<keyword evidence="3" id="KW-0012">Acyltransferase</keyword>
<dbReference type="GeneID" id="301125234"/>
<keyword evidence="5" id="KW-1185">Reference proteome</keyword>
<dbReference type="OrthoDB" id="1845399at2"/>
<dbReference type="NCBIfam" id="NF002869">
    <property type="entry name" value="PRK03187.1"/>
    <property type="match status" value="1"/>
</dbReference>
<dbReference type="STRING" id="33936.AZI98_04175"/>
<dbReference type="RefSeq" id="WP_063387042.1">
    <property type="nucleotide sequence ID" value="NZ_LVHY01000098.1"/>
</dbReference>
<comment type="caution">
    <text evidence="4">The sequence shown here is derived from an EMBL/GenBank/DDBJ whole genome shotgun (WGS) entry which is preliminary data.</text>
</comment>